<accession>A0A2Z6RN00</accession>
<reference evidence="1 2" key="1">
    <citation type="submission" date="2017-11" db="EMBL/GenBank/DDBJ databases">
        <title>The genome of Rhizophagus clarus HR1 reveals common genetic basis of auxotrophy among arbuscular mycorrhizal fungi.</title>
        <authorList>
            <person name="Kobayashi Y."/>
        </authorList>
    </citation>
    <scope>NUCLEOTIDE SEQUENCE [LARGE SCALE GENOMIC DNA]</scope>
    <source>
        <strain evidence="1 2">HR1</strain>
    </source>
</reference>
<gene>
    <name evidence="1" type="ORF">RclHR1_05630005</name>
</gene>
<dbReference type="AlphaFoldDB" id="A0A2Z6RN00"/>
<protein>
    <submittedName>
        <fullName evidence="1">Uncharacterized protein</fullName>
    </submittedName>
</protein>
<evidence type="ECO:0000313" key="2">
    <source>
        <dbReference type="Proteomes" id="UP000247702"/>
    </source>
</evidence>
<comment type="caution">
    <text evidence="1">The sequence shown here is derived from an EMBL/GenBank/DDBJ whole genome shotgun (WGS) entry which is preliminary data.</text>
</comment>
<sequence>MKIPNLRFLTNQLLMSSKKQTIQLLATGSLVPTLHYGIYAVNWWTFINKKTPNEEKQICIPLRLNMRVQIELNKTKLIVRIVSIEGNINPGYVCESDVDSKIYLSASEAINKTYNKLFNNKTRYTGPSVLGFDNENITQELLSDVLFCPFKITAVDKLSILIIELDDDMIGYLSSFMYKYQGKQSLFVQKIEKSPICSVNEWNNIEVMVMSEAFEKHLKRKISVVELNWHGFFIEWKEQESNIIEFMMHLKPLYPLDYEFTDQELRAWRKMMKSVGCTNITPYKKQESKPEFWTCSVDSSSEKNKQLKVIIEKFWKSFKEAIRVNKCGLDGKQRILSIIVENLGYREIQKNFTISNDLINAAKKYSRVNGPGYTINHCLLYAFGECTQEHKIRCTTCDQLFILIEHLADVLPENLRTTIEESQNKLYYFLAHQARKVYLNNQFKAKLLDFDDDSAILVCDYKMRILPKSARETKEQFFRKRGWTLHTILVFTKHDDSQLDIHAFDHWSTDTKQDAWFTASSFDAVFETLDPKPKWIKIFSKNGGHYHNSELMTIVANWNQWYNIDVCGWHFLEPGEAKTSIDSHHAQIAHSIKRYVRVGYNLDSGEKIEDAIKNLGGTSVAHLEPKRNHVPVKTISGITKLSYFEWPIEGPFTGYIQAQTLPCIGEWIRYSPANILRTLA</sequence>
<proteinExistence type="predicted"/>
<evidence type="ECO:0000313" key="1">
    <source>
        <dbReference type="EMBL" id="GBC04348.1"/>
    </source>
</evidence>
<dbReference type="Proteomes" id="UP000247702">
    <property type="component" value="Unassembled WGS sequence"/>
</dbReference>
<dbReference type="EMBL" id="BEXD01003941">
    <property type="protein sequence ID" value="GBC04348.1"/>
    <property type="molecule type" value="Genomic_DNA"/>
</dbReference>
<name>A0A2Z6RN00_9GLOM</name>
<keyword evidence="2" id="KW-1185">Reference proteome</keyword>
<organism evidence="1 2">
    <name type="scientific">Rhizophagus clarus</name>
    <dbReference type="NCBI Taxonomy" id="94130"/>
    <lineage>
        <taxon>Eukaryota</taxon>
        <taxon>Fungi</taxon>
        <taxon>Fungi incertae sedis</taxon>
        <taxon>Mucoromycota</taxon>
        <taxon>Glomeromycotina</taxon>
        <taxon>Glomeromycetes</taxon>
        <taxon>Glomerales</taxon>
        <taxon>Glomeraceae</taxon>
        <taxon>Rhizophagus</taxon>
    </lineage>
</organism>